<accession>A0A1G9SKQ6</accession>
<gene>
    <name evidence="1" type="ORF">SAMN04488514_1088</name>
</gene>
<organism evidence="1 2">
    <name type="scientific">Kriegella aquimaris</name>
    <dbReference type="NCBI Taxonomy" id="192904"/>
    <lineage>
        <taxon>Bacteria</taxon>
        <taxon>Pseudomonadati</taxon>
        <taxon>Bacteroidota</taxon>
        <taxon>Flavobacteriia</taxon>
        <taxon>Flavobacteriales</taxon>
        <taxon>Flavobacteriaceae</taxon>
        <taxon>Kriegella</taxon>
    </lineage>
</organism>
<dbReference type="EMBL" id="FNGV01000008">
    <property type="protein sequence ID" value="SDM36001.1"/>
    <property type="molecule type" value="Genomic_DNA"/>
</dbReference>
<keyword evidence="2" id="KW-1185">Reference proteome</keyword>
<dbReference type="STRING" id="192904.SAMN04488514_1088"/>
<dbReference type="AlphaFoldDB" id="A0A1G9SKQ6"/>
<sequence>MEITANSIIKNLNPNEPVRVIDVQDFGTDLSIEYVGINSGQRNTIIFPNSRLSELERVSQPGEFSFNGDPEKFVLYTEAERIKSAYLFDPLLVQIERTHQFYIYSVHLKYCIYDCLSETLGFRN</sequence>
<name>A0A1G9SKQ6_9FLAO</name>
<evidence type="ECO:0000313" key="1">
    <source>
        <dbReference type="EMBL" id="SDM36001.1"/>
    </source>
</evidence>
<proteinExistence type="predicted"/>
<evidence type="ECO:0000313" key="2">
    <source>
        <dbReference type="Proteomes" id="UP000199440"/>
    </source>
</evidence>
<protein>
    <submittedName>
        <fullName evidence="1">Uncharacterized protein</fullName>
    </submittedName>
</protein>
<reference evidence="1 2" key="1">
    <citation type="submission" date="2016-10" db="EMBL/GenBank/DDBJ databases">
        <authorList>
            <person name="de Groot N.N."/>
        </authorList>
    </citation>
    <scope>NUCLEOTIDE SEQUENCE [LARGE SCALE GENOMIC DNA]</scope>
    <source>
        <strain evidence="1 2">DSM 19886</strain>
    </source>
</reference>
<dbReference type="Proteomes" id="UP000199440">
    <property type="component" value="Unassembled WGS sequence"/>
</dbReference>